<proteinExistence type="predicted"/>
<organism evidence="2 3">
    <name type="scientific">Streptococcus parasanguinis CC87K</name>
    <dbReference type="NCBI Taxonomy" id="1073372"/>
    <lineage>
        <taxon>Bacteria</taxon>
        <taxon>Bacillati</taxon>
        <taxon>Bacillota</taxon>
        <taxon>Bacilli</taxon>
        <taxon>Lactobacillales</taxon>
        <taxon>Streptococcaceae</taxon>
        <taxon>Streptococcus</taxon>
    </lineage>
</organism>
<comment type="caution">
    <text evidence="2">The sequence shown here is derived from an EMBL/GenBank/DDBJ whole genome shotgun (WGS) entry which is preliminary data.</text>
</comment>
<dbReference type="HOGENOM" id="CLU_2541196_0_0_9"/>
<accession>V8BCN3</accession>
<gene>
    <name evidence="2" type="ORF">HMPREF1195_01012</name>
</gene>
<evidence type="ECO:0000313" key="3">
    <source>
        <dbReference type="Proteomes" id="UP000018716"/>
    </source>
</evidence>
<dbReference type="PATRIC" id="fig|1073372.3.peg.1036"/>
<sequence>METEKTELELTELELEEFLEEVEKVQAQLRFNKIVQEMKENDPNLYQILFDFLHKKLSLDELNDFLSLEGEARRAYIDSYQAR</sequence>
<evidence type="ECO:0000313" key="2">
    <source>
        <dbReference type="EMBL" id="ETD12878.1"/>
    </source>
</evidence>
<protein>
    <submittedName>
        <fullName evidence="2">Uncharacterized protein</fullName>
    </submittedName>
</protein>
<dbReference type="RefSeq" id="WP_023918846.1">
    <property type="nucleotide sequence ID" value="NZ_KI669401.1"/>
</dbReference>
<dbReference type="Proteomes" id="UP000018716">
    <property type="component" value="Unassembled WGS sequence"/>
</dbReference>
<feature type="coiled-coil region" evidence="1">
    <location>
        <begin position="1"/>
        <end position="28"/>
    </location>
</feature>
<keyword evidence="1" id="KW-0175">Coiled coil</keyword>
<evidence type="ECO:0000256" key="1">
    <source>
        <dbReference type="SAM" id="Coils"/>
    </source>
</evidence>
<name>V8BCN3_STRPA</name>
<reference evidence="2 3" key="1">
    <citation type="submission" date="2013-10" db="EMBL/GenBank/DDBJ databases">
        <title>The Genome Sequence of Streptococcus parasanguinis CC87K.</title>
        <authorList>
            <consortium name="The Broad Institute Genomics Platform"/>
            <person name="Earl A."/>
            <person name="Allen-Vercoe E."/>
            <person name="Daigneault M."/>
            <person name="Young S.K."/>
            <person name="Zeng Q."/>
            <person name="Gargeya S."/>
            <person name="Fitzgerald M."/>
            <person name="Abouelleil A."/>
            <person name="Alvarado L."/>
            <person name="Chapman S.B."/>
            <person name="Gainer-Dewar J."/>
            <person name="Goldberg J."/>
            <person name="Griggs A."/>
            <person name="Gujja S."/>
            <person name="Hansen M."/>
            <person name="Howarth C."/>
            <person name="Imamovic A."/>
            <person name="Ireland A."/>
            <person name="Larimer J."/>
            <person name="McCowan C."/>
            <person name="Murphy C."/>
            <person name="Pearson M."/>
            <person name="Poon T.W."/>
            <person name="Priest M."/>
            <person name="Roberts A."/>
            <person name="Saif S."/>
            <person name="Shea T."/>
            <person name="Sykes S."/>
            <person name="Wortman J."/>
            <person name="Nusbaum C."/>
            <person name="Birren B."/>
        </authorList>
    </citation>
    <scope>NUCLEOTIDE SEQUENCE [LARGE SCALE GENOMIC DNA]</scope>
    <source>
        <strain evidence="2 3">CC87K</strain>
    </source>
</reference>
<dbReference type="EMBL" id="AZJD01000004">
    <property type="protein sequence ID" value="ETD12878.1"/>
    <property type="molecule type" value="Genomic_DNA"/>
</dbReference>
<dbReference type="AlphaFoldDB" id="V8BCN3"/>
<keyword evidence="3" id="KW-1185">Reference proteome</keyword>